<evidence type="ECO:0000313" key="1">
    <source>
        <dbReference type="EMBL" id="OVE49884.1"/>
    </source>
</evidence>
<gene>
    <name evidence="1" type="ORF">CBW21_04940</name>
</gene>
<sequence length="311" mass="34570">MDDLLGLGKGTDKLIAAVERALGAVYRPYGIRRDADAEAYRLTTLEAAKTDAKSRNTLELARAKSEADIILAEGKQALEDRLEARLQHKALQQQLNIERIVEGALTQPQPAPTTEEVDQDWLSNFFEHAQSVSGAEMQALWSRVLTLEVGTPGTFSSRALEVLRKMTRREASSFQTACKLAGSFTPKDGRKAILHGALCHNWFNFSETPEIDLNKFGLPFLDRMNLAQIGLVYEDGLVSGDLPREHELSFYFTSTQLKLRAKRSGLQLQNYALTPIGLELSALVSPEEDSAYIATLCTSLAKFFHVRNENI</sequence>
<protein>
    <submittedName>
        <fullName evidence="1">TIGR03899 family protein</fullName>
    </submittedName>
</protein>
<dbReference type="EMBL" id="NHOO01000003">
    <property type="protein sequence ID" value="OVE49884.1"/>
    <property type="molecule type" value="Genomic_DNA"/>
</dbReference>
<proteinExistence type="predicted"/>
<dbReference type="Pfam" id="PF10987">
    <property type="entry name" value="DUF2806"/>
    <property type="match status" value="1"/>
</dbReference>
<keyword evidence="2" id="KW-1185">Reference proteome</keyword>
<dbReference type="AlphaFoldDB" id="A0A202BEB5"/>
<organism evidence="1 2">
    <name type="scientific">Chromobacterium violaceum</name>
    <dbReference type="NCBI Taxonomy" id="536"/>
    <lineage>
        <taxon>Bacteria</taxon>
        <taxon>Pseudomonadati</taxon>
        <taxon>Pseudomonadota</taxon>
        <taxon>Betaproteobacteria</taxon>
        <taxon>Neisseriales</taxon>
        <taxon>Chromobacteriaceae</taxon>
        <taxon>Chromobacterium</taxon>
    </lineage>
</organism>
<dbReference type="NCBIfam" id="TIGR03899">
    <property type="entry name" value="TIGR03899 family protein"/>
    <property type="match status" value="1"/>
</dbReference>
<name>A0A202BEB5_CHRVL</name>
<accession>A0A202BEB5</accession>
<dbReference type="RefSeq" id="WP_087697360.1">
    <property type="nucleotide sequence ID" value="NZ_JABXOB010000017.1"/>
</dbReference>
<dbReference type="InterPro" id="IPR021254">
    <property type="entry name" value="DUF2806"/>
</dbReference>
<evidence type="ECO:0000313" key="2">
    <source>
        <dbReference type="Proteomes" id="UP000196342"/>
    </source>
</evidence>
<comment type="caution">
    <text evidence="1">The sequence shown here is derived from an EMBL/GenBank/DDBJ whole genome shotgun (WGS) entry which is preliminary data.</text>
</comment>
<reference evidence="1 2" key="1">
    <citation type="submission" date="2017-05" db="EMBL/GenBank/DDBJ databases">
        <title>Chromobacterium violaceum GHPS1 isolated from Hydrocarbon polluted soil in French Guiana display an awesome secondary metabolite arsenal and a battery of drug and heavy-metal-resistance and detoxification of xenobiotics proteins.</title>
        <authorList>
            <person name="Belbahri L."/>
        </authorList>
    </citation>
    <scope>NUCLEOTIDE SEQUENCE [LARGE SCALE GENOMIC DNA]</scope>
    <source>
        <strain evidence="1 2">GHPS1</strain>
    </source>
</reference>
<dbReference type="Proteomes" id="UP000196342">
    <property type="component" value="Unassembled WGS sequence"/>
</dbReference>